<dbReference type="EMBL" id="CP025544">
    <property type="protein sequence ID" value="AXK60231.1"/>
    <property type="molecule type" value="Genomic_DNA"/>
</dbReference>
<accession>A0A345ZAB4</accession>
<organism evidence="1 2">
    <name type="scientific">Candidatus Chromulinivorax destructor</name>
    <dbReference type="NCBI Taxonomy" id="2066483"/>
    <lineage>
        <taxon>Bacteria</taxon>
        <taxon>Candidatus Babelota</taxon>
        <taxon>Candidatus Babeliae</taxon>
        <taxon>Candidatus Babeliales</taxon>
        <taxon>Candidatus Chromulinivoraceae</taxon>
        <taxon>Candidatus Chromulinivorax</taxon>
    </lineage>
</organism>
<gene>
    <name evidence="1" type="ORF">C0J27_00500</name>
</gene>
<sequence length="82" mass="9079">MKQLITIALGVALGIAGYVVVNRYLHTHSSIVVVQKTPVKDSYNPEGTINQYNQYTPEETIHSYDRHSGVDDSGSSMHLFGE</sequence>
<reference evidence="1 2" key="1">
    <citation type="submission" date="2017-12" db="EMBL/GenBank/DDBJ databases">
        <title>Chromulinavorax destructans is a abundant pathogen of dominant heterotrophic picoflagllates.</title>
        <authorList>
            <person name="Deeg C.M."/>
            <person name="Zimmer M."/>
            <person name="Suttle C.A."/>
        </authorList>
    </citation>
    <scope>NUCLEOTIDE SEQUENCE [LARGE SCALE GENOMIC DNA]</scope>
    <source>
        <strain evidence="1 2">SeV1</strain>
    </source>
</reference>
<proteinExistence type="predicted"/>
<dbReference type="AlphaFoldDB" id="A0A345ZAB4"/>
<evidence type="ECO:0000313" key="2">
    <source>
        <dbReference type="Proteomes" id="UP000254834"/>
    </source>
</evidence>
<dbReference type="RefSeq" id="WP_115585246.1">
    <property type="nucleotide sequence ID" value="NZ_CP025544.1"/>
</dbReference>
<dbReference type="Proteomes" id="UP000254834">
    <property type="component" value="Chromosome"/>
</dbReference>
<dbReference type="KEGG" id="cdes:C0J27_00500"/>
<evidence type="ECO:0000313" key="1">
    <source>
        <dbReference type="EMBL" id="AXK60231.1"/>
    </source>
</evidence>
<protein>
    <submittedName>
        <fullName evidence="1">Uncharacterized protein</fullName>
    </submittedName>
</protein>
<keyword evidence="2" id="KW-1185">Reference proteome</keyword>
<name>A0A345ZAB4_9BACT</name>